<dbReference type="PANTHER" id="PTHR34294">
    <property type="entry name" value="TRANSCRIPTIONAL REGULATOR-RELATED"/>
    <property type="match status" value="1"/>
</dbReference>
<comment type="similarity">
    <text evidence="1">Belongs to the SorC transcriptional regulatory family.</text>
</comment>
<dbReference type="Gene3D" id="3.40.50.1360">
    <property type="match status" value="1"/>
</dbReference>
<dbReference type="PANTHER" id="PTHR34294:SF1">
    <property type="entry name" value="TRANSCRIPTIONAL REGULATOR LSRR"/>
    <property type="match status" value="1"/>
</dbReference>
<organism evidence="6">
    <name type="scientific">marine sediment metagenome</name>
    <dbReference type="NCBI Taxonomy" id="412755"/>
    <lineage>
        <taxon>unclassified sequences</taxon>
        <taxon>metagenomes</taxon>
        <taxon>ecological metagenomes</taxon>
    </lineage>
</organism>
<evidence type="ECO:0000256" key="2">
    <source>
        <dbReference type="ARBA" id="ARBA00023015"/>
    </source>
</evidence>
<dbReference type="GO" id="GO:0003677">
    <property type="term" value="F:DNA binding"/>
    <property type="evidence" value="ECO:0007669"/>
    <property type="project" value="UniProtKB-KW"/>
</dbReference>
<dbReference type="Pfam" id="PF04198">
    <property type="entry name" value="Sugar-bind"/>
    <property type="match status" value="1"/>
</dbReference>
<feature type="domain" description="Sugar-binding" evidence="5">
    <location>
        <begin position="1"/>
        <end position="73"/>
    </location>
</feature>
<name>X1F1W5_9ZZZZ</name>
<evidence type="ECO:0000256" key="4">
    <source>
        <dbReference type="ARBA" id="ARBA00023163"/>
    </source>
</evidence>
<keyword evidence="4" id="KW-0804">Transcription</keyword>
<keyword evidence="2" id="KW-0805">Transcription regulation</keyword>
<dbReference type="AlphaFoldDB" id="X1F1W5"/>
<gene>
    <name evidence="6" type="ORF">S03H2_07857</name>
</gene>
<dbReference type="InterPro" id="IPR007324">
    <property type="entry name" value="Sugar-bd_dom_put"/>
</dbReference>
<protein>
    <recommendedName>
        <fullName evidence="5">Sugar-binding domain-containing protein</fullName>
    </recommendedName>
</protein>
<comment type="caution">
    <text evidence="6">The sequence shown here is derived from an EMBL/GenBank/DDBJ whole genome shotgun (WGS) entry which is preliminary data.</text>
</comment>
<accession>X1F1W5</accession>
<evidence type="ECO:0000259" key="5">
    <source>
        <dbReference type="Pfam" id="PF04198"/>
    </source>
</evidence>
<dbReference type="EMBL" id="BARU01003707">
    <property type="protein sequence ID" value="GAH26540.1"/>
    <property type="molecule type" value="Genomic_DNA"/>
</dbReference>
<reference evidence="6" key="1">
    <citation type="journal article" date="2014" name="Front. Microbiol.">
        <title>High frequency of phylogenetically diverse reductive dehalogenase-homologous genes in deep subseafloor sedimentary metagenomes.</title>
        <authorList>
            <person name="Kawai M."/>
            <person name="Futagami T."/>
            <person name="Toyoda A."/>
            <person name="Takaki Y."/>
            <person name="Nishi S."/>
            <person name="Hori S."/>
            <person name="Arai W."/>
            <person name="Tsubouchi T."/>
            <person name="Morono Y."/>
            <person name="Uchiyama I."/>
            <person name="Ito T."/>
            <person name="Fujiyama A."/>
            <person name="Inagaki F."/>
            <person name="Takami H."/>
        </authorList>
    </citation>
    <scope>NUCLEOTIDE SEQUENCE</scope>
    <source>
        <strain evidence="6">Expedition CK06-06</strain>
    </source>
</reference>
<keyword evidence="3" id="KW-0238">DNA-binding</keyword>
<dbReference type="SUPFAM" id="SSF100950">
    <property type="entry name" value="NagB/RpiA/CoA transferase-like"/>
    <property type="match status" value="1"/>
</dbReference>
<evidence type="ECO:0000256" key="1">
    <source>
        <dbReference type="ARBA" id="ARBA00010466"/>
    </source>
</evidence>
<evidence type="ECO:0000256" key="3">
    <source>
        <dbReference type="ARBA" id="ARBA00023125"/>
    </source>
</evidence>
<dbReference type="GO" id="GO:0030246">
    <property type="term" value="F:carbohydrate binding"/>
    <property type="evidence" value="ECO:0007669"/>
    <property type="project" value="InterPro"/>
</dbReference>
<proteinExistence type="inferred from homology"/>
<evidence type="ECO:0000313" key="6">
    <source>
        <dbReference type="EMBL" id="GAH26540.1"/>
    </source>
</evidence>
<feature type="non-terminal residue" evidence="6">
    <location>
        <position position="1"/>
    </location>
</feature>
<dbReference type="InterPro" id="IPR037171">
    <property type="entry name" value="NagB/RpiA_transferase-like"/>
</dbReference>
<sequence length="78" mass="8845">DILGQFFNIQGEKVDTDLHRRNVAFPLELLREMKNVIGVTGGKNKVSSILGALRGKYIKILITDEETANKLLEQKRSY</sequence>
<dbReference type="InterPro" id="IPR051054">
    <property type="entry name" value="SorC_transcr_regulators"/>
</dbReference>